<evidence type="ECO:0008006" key="4">
    <source>
        <dbReference type="Google" id="ProtNLM"/>
    </source>
</evidence>
<organism evidence="2 3">
    <name type="scientific">Pristionchus fissidentatus</name>
    <dbReference type="NCBI Taxonomy" id="1538716"/>
    <lineage>
        <taxon>Eukaryota</taxon>
        <taxon>Metazoa</taxon>
        <taxon>Ecdysozoa</taxon>
        <taxon>Nematoda</taxon>
        <taxon>Chromadorea</taxon>
        <taxon>Rhabditida</taxon>
        <taxon>Rhabditina</taxon>
        <taxon>Diplogasteromorpha</taxon>
        <taxon>Diplogasteroidea</taxon>
        <taxon>Neodiplogasteridae</taxon>
        <taxon>Pristionchus</taxon>
    </lineage>
</organism>
<dbReference type="Gene3D" id="2.120.10.80">
    <property type="entry name" value="Kelch-type beta propeller"/>
    <property type="match status" value="1"/>
</dbReference>
<feature type="region of interest" description="Disordered" evidence="1">
    <location>
        <begin position="1"/>
        <end position="25"/>
    </location>
</feature>
<sequence length="663" mass="75307">MESGDQPTCSKYLKHEETEPESDEASLEHVSIHEFSPWQLDVPSTFTREVADVLPILDLKYMRLVCRTWTTFLEASLQKYHRFGAAATHYKWEPIHYAHSLYHPRIYPRMFHCGAHHPMTEKIYMFGGNGPQKTLDNLDFEAHFNDVWTFDVRRKQWERLFVPAVPYPMPKSRSTLLPWREYLVLFGGFRRPDKRHSMRQGSDMMVEYANEQMGAHQDEPDYLHGRLPNEVHFLNVNKNVWETATPVIREGCIPPFGLHGHSAAIYDKWMIVFGGLTSTPWEHPLLINDTIHFFDLEDKIWHKANQANGRDAEQVPTNEEIARGSLTLIRPGRLLYHPCFPIRYPLRGPPVVPIQNAVPAPYAPPLPANPLPHQMLNAPRDGLKCYLLDFNPADLFEPWKWTSIPVASPHLLRPTGPLAPPVAVRHGDRVKLINAVVDTPRTRRDIEHDKCIGLQNAAAHIRHAVQSRVNESTPIEFYDSLARQPFEIELNCEALYRHIDLSANPSALKVCISVLQGRSGHIGDYKVRVRLLDEAWAHVHTKGSLNFIEQATIGFLPTKGGSTSPHHASISKTLAMVRQSARKMVKLVQADITDLDESGRSQLTWREMGERPAHEEWPVPSVGLMMTQADGMIFITGGEAKPDEEGNIDTSIGGGTWIANPVK</sequence>
<keyword evidence="3" id="KW-1185">Reference proteome</keyword>
<proteinExistence type="predicted"/>
<dbReference type="Pfam" id="PF24681">
    <property type="entry name" value="Kelch_KLHDC2_KLHL20_DRC7"/>
    <property type="match status" value="1"/>
</dbReference>
<dbReference type="SUPFAM" id="SSF117281">
    <property type="entry name" value="Kelch motif"/>
    <property type="match status" value="1"/>
</dbReference>
<dbReference type="InterPro" id="IPR052821">
    <property type="entry name" value="F-box_only_SRC"/>
</dbReference>
<accession>A0AAV5VF58</accession>
<evidence type="ECO:0000313" key="2">
    <source>
        <dbReference type="EMBL" id="GMT18352.1"/>
    </source>
</evidence>
<dbReference type="PANTHER" id="PTHR46432">
    <property type="entry name" value="F-BOX ONLY PROTEIN 42"/>
    <property type="match status" value="1"/>
</dbReference>
<dbReference type="PANTHER" id="PTHR46432:SF1">
    <property type="entry name" value="F-BOX ONLY PROTEIN 42"/>
    <property type="match status" value="1"/>
</dbReference>
<protein>
    <recommendedName>
        <fullName evidence="4">F-box domain-containing protein</fullName>
    </recommendedName>
</protein>
<dbReference type="InterPro" id="IPR015915">
    <property type="entry name" value="Kelch-typ_b-propeller"/>
</dbReference>
<comment type="caution">
    <text evidence="2">The sequence shown here is derived from an EMBL/GenBank/DDBJ whole genome shotgun (WGS) entry which is preliminary data.</text>
</comment>
<evidence type="ECO:0000313" key="3">
    <source>
        <dbReference type="Proteomes" id="UP001432322"/>
    </source>
</evidence>
<evidence type="ECO:0000256" key="1">
    <source>
        <dbReference type="SAM" id="MobiDB-lite"/>
    </source>
</evidence>
<reference evidence="2" key="1">
    <citation type="submission" date="2023-10" db="EMBL/GenBank/DDBJ databases">
        <title>Genome assembly of Pristionchus species.</title>
        <authorList>
            <person name="Yoshida K."/>
            <person name="Sommer R.J."/>
        </authorList>
    </citation>
    <scope>NUCLEOTIDE SEQUENCE</scope>
    <source>
        <strain evidence="2">RS5133</strain>
    </source>
</reference>
<dbReference type="EMBL" id="BTSY01000003">
    <property type="protein sequence ID" value="GMT18352.1"/>
    <property type="molecule type" value="Genomic_DNA"/>
</dbReference>
<dbReference type="Proteomes" id="UP001432322">
    <property type="component" value="Unassembled WGS sequence"/>
</dbReference>
<gene>
    <name evidence="2" type="ORF">PFISCL1PPCAC_9649</name>
</gene>
<dbReference type="GO" id="GO:0019005">
    <property type="term" value="C:SCF ubiquitin ligase complex"/>
    <property type="evidence" value="ECO:0007669"/>
    <property type="project" value="TreeGrafter"/>
</dbReference>
<dbReference type="GO" id="GO:1990756">
    <property type="term" value="F:ubiquitin-like ligase-substrate adaptor activity"/>
    <property type="evidence" value="ECO:0007669"/>
    <property type="project" value="TreeGrafter"/>
</dbReference>
<dbReference type="AlphaFoldDB" id="A0AAV5VF58"/>
<name>A0AAV5VF58_9BILA</name>